<evidence type="ECO:0000259" key="1">
    <source>
        <dbReference type="Pfam" id="PF00934"/>
    </source>
</evidence>
<sequence length="599" mass="61368">MRVGSVFGTATKTVSPEGTPMSTLIAQPQLLASAAADASAIGSAIDEARAAAAGSTTNLVAAAQDEVSAVTAEFFGAFGQEYQALLQQATAFHNQFVASLGSAGTAYTQAENEIAAMLGLNYTSPVFGQALQAADPAVAVNLIMTGSGTATPSTTYLNNVFTRYLSALNPFGPFLNGPLQAVSTPEGLYPFTGVKDLTLDISLARGVTELNNAINQALATAAGQPVSVLGYSQSAIIASLEMPNLAAAGVHANQMFFTLLGDPANPNGGLLARFPGLSFPSLGVTFGTSTPSNLFPTSIYSLEYDGFADFPRYPIDIFSDLNALAGIVFVHGTYPTLDPAHIAQAFLLPGSENLGTPNSMTNYYMIPTENLPLLTPLRAIPFLGNPLADLIQPDLKAIVNWGYGDPNFGFSTSPANVQTPFGFLPPLSATAQLGPLLASGTQQGITAFANDISAMVPTSLPSLSSLTSLIPGAGATGGAVLAAPAIPSFNDVIAGIQSANTTVVNTLTADFSTAYATLLPTADIGTAIAVTLPSYDFNLFLDGISEAVDGNVIGGLMDAFGRPIAANIGLTTLAGGFELINFVNAGETIFTGVPNPGPQ</sequence>
<dbReference type="InterPro" id="IPR000084">
    <property type="entry name" value="PE-PGRS_N"/>
</dbReference>
<dbReference type="InterPro" id="IPR038332">
    <property type="entry name" value="PPE_sf"/>
</dbReference>
<reference evidence="3 4" key="1">
    <citation type="submission" date="2016-01" db="EMBL/GenBank/DDBJ databases">
        <title>The new phylogeny of the genus Mycobacterium.</title>
        <authorList>
            <person name="Tarcisio F."/>
            <person name="Conor M."/>
            <person name="Antonella G."/>
            <person name="Elisabetta G."/>
            <person name="Giulia F.S."/>
            <person name="Sara T."/>
            <person name="Anna F."/>
            <person name="Clotilde B."/>
            <person name="Roberto B."/>
            <person name="Veronica D.S."/>
            <person name="Fabio R."/>
            <person name="Monica P."/>
            <person name="Olivier J."/>
            <person name="Enrico T."/>
            <person name="Nicola S."/>
        </authorList>
    </citation>
    <scope>NUCLEOTIDE SEQUENCE [LARGE SCALE GENOMIC DNA]</scope>
    <source>
        <strain evidence="3 4">DSM 44616</strain>
    </source>
</reference>
<dbReference type="InterPro" id="IPR013228">
    <property type="entry name" value="PE-PPE_C"/>
</dbReference>
<accession>A0AAJ3TWG4</accession>
<dbReference type="SUPFAM" id="SSF140459">
    <property type="entry name" value="PE/PPE dimer-like"/>
    <property type="match status" value="1"/>
</dbReference>
<comment type="caution">
    <text evidence="3">The sequence shown here is derived from an EMBL/GenBank/DDBJ whole genome shotgun (WGS) entry which is preliminary data.</text>
</comment>
<evidence type="ECO:0000313" key="3">
    <source>
        <dbReference type="EMBL" id="ORW73833.1"/>
    </source>
</evidence>
<dbReference type="Proteomes" id="UP000193387">
    <property type="component" value="Unassembled WGS sequence"/>
</dbReference>
<dbReference type="AlphaFoldDB" id="A0AAJ3TWG4"/>
<dbReference type="Pfam" id="PF00934">
    <property type="entry name" value="PE"/>
    <property type="match status" value="1"/>
</dbReference>
<organism evidence="3 4">
    <name type="scientific">Mycobacterium saskatchewanense</name>
    <dbReference type="NCBI Taxonomy" id="220927"/>
    <lineage>
        <taxon>Bacteria</taxon>
        <taxon>Bacillati</taxon>
        <taxon>Actinomycetota</taxon>
        <taxon>Actinomycetes</taxon>
        <taxon>Mycobacteriales</taxon>
        <taxon>Mycobacteriaceae</taxon>
        <taxon>Mycobacterium</taxon>
        <taxon>Mycobacterium simiae complex</taxon>
    </lineage>
</organism>
<protein>
    <recommendedName>
        <fullName evidence="5">PE family protein</fullName>
    </recommendedName>
</protein>
<name>A0AAJ3TWG4_9MYCO</name>
<dbReference type="EMBL" id="LQPR01000012">
    <property type="protein sequence ID" value="ORW73833.1"/>
    <property type="molecule type" value="Genomic_DNA"/>
</dbReference>
<dbReference type="Gene3D" id="3.40.50.1820">
    <property type="entry name" value="alpha/beta hydrolase"/>
    <property type="match status" value="1"/>
</dbReference>
<gene>
    <name evidence="3" type="ORF">AWC23_00535</name>
</gene>
<dbReference type="InterPro" id="IPR029058">
    <property type="entry name" value="AB_hydrolase_fold"/>
</dbReference>
<dbReference type="Gene3D" id="1.10.287.850">
    <property type="entry name" value="HP0062-like domain"/>
    <property type="match status" value="1"/>
</dbReference>
<evidence type="ECO:0000259" key="2">
    <source>
        <dbReference type="Pfam" id="PF08237"/>
    </source>
</evidence>
<proteinExistence type="predicted"/>
<keyword evidence="4" id="KW-1185">Reference proteome</keyword>
<feature type="domain" description="PE" evidence="1">
    <location>
        <begin position="24"/>
        <end position="112"/>
    </location>
</feature>
<evidence type="ECO:0000313" key="4">
    <source>
        <dbReference type="Proteomes" id="UP000193387"/>
    </source>
</evidence>
<feature type="domain" description="PE-PPE" evidence="2">
    <location>
        <begin position="180"/>
        <end position="403"/>
    </location>
</feature>
<dbReference type="Pfam" id="PF08237">
    <property type="entry name" value="PE-PPE"/>
    <property type="match status" value="1"/>
</dbReference>
<evidence type="ECO:0008006" key="5">
    <source>
        <dbReference type="Google" id="ProtNLM"/>
    </source>
</evidence>